<dbReference type="HOGENOM" id="CLU_3157387_0_0_11"/>
<name>U7UXH4_9MICC</name>
<protein>
    <submittedName>
        <fullName evidence="1">Uncharacterized protein</fullName>
    </submittedName>
</protein>
<dbReference type="Proteomes" id="UP000017174">
    <property type="component" value="Unassembled WGS sequence"/>
</dbReference>
<evidence type="ECO:0000313" key="2">
    <source>
        <dbReference type="Proteomes" id="UP000017174"/>
    </source>
</evidence>
<evidence type="ECO:0000313" key="1">
    <source>
        <dbReference type="EMBL" id="ERT64025.1"/>
    </source>
</evidence>
<accession>U7UXH4</accession>
<sequence>MFLLARTGGHLTTVTLGRRGSRPGYSHIGYYWPAVGCCEHELSAPQRT</sequence>
<dbReference type="EMBL" id="AXZG01000068">
    <property type="protein sequence ID" value="ERT64025.1"/>
    <property type="molecule type" value="Genomic_DNA"/>
</dbReference>
<reference evidence="1 2" key="1">
    <citation type="submission" date="2013-08" db="EMBL/GenBank/DDBJ databases">
        <authorList>
            <person name="Weinstock G."/>
            <person name="Sodergren E."/>
            <person name="Wylie T."/>
            <person name="Fulton L."/>
            <person name="Fulton R."/>
            <person name="Fronick C."/>
            <person name="O'Laughlin M."/>
            <person name="Godfrey J."/>
            <person name="Miner T."/>
            <person name="Herter B."/>
            <person name="Appelbaum E."/>
            <person name="Cordes M."/>
            <person name="Lek S."/>
            <person name="Wollam A."/>
            <person name="Pepin K.H."/>
            <person name="Palsikar V.B."/>
            <person name="Mitreva M."/>
            <person name="Wilson R.K."/>
        </authorList>
    </citation>
    <scope>NUCLEOTIDE SEQUENCE [LARGE SCALE GENOMIC DNA]</scope>
    <source>
        <strain evidence="1 2">F0184</strain>
    </source>
</reference>
<proteinExistence type="predicted"/>
<gene>
    <name evidence="1" type="ORF">HMPREF0742_02399</name>
</gene>
<comment type="caution">
    <text evidence="1">The sequence shown here is derived from an EMBL/GenBank/DDBJ whole genome shotgun (WGS) entry which is preliminary data.</text>
</comment>
<organism evidence="1 2">
    <name type="scientific">Rothia aeria F0184</name>
    <dbReference type="NCBI Taxonomy" id="888019"/>
    <lineage>
        <taxon>Bacteria</taxon>
        <taxon>Bacillati</taxon>
        <taxon>Actinomycetota</taxon>
        <taxon>Actinomycetes</taxon>
        <taxon>Micrococcales</taxon>
        <taxon>Micrococcaceae</taxon>
        <taxon>Rothia</taxon>
    </lineage>
</organism>
<dbReference type="AlphaFoldDB" id="U7UXH4"/>